<evidence type="ECO:0000313" key="2">
    <source>
        <dbReference type="Proteomes" id="UP000321569"/>
    </source>
</evidence>
<name>A0A512PND4_9LACO</name>
<gene>
    <name evidence="1" type="ORF">LRA02_15740</name>
</gene>
<dbReference type="GO" id="GO:0000428">
    <property type="term" value="C:DNA-directed RNA polymerase complex"/>
    <property type="evidence" value="ECO:0007669"/>
    <property type="project" value="UniProtKB-KW"/>
</dbReference>
<dbReference type="InterPro" id="IPR036388">
    <property type="entry name" value="WH-like_DNA-bd_sf"/>
</dbReference>
<dbReference type="SUPFAM" id="SSF88659">
    <property type="entry name" value="Sigma3 and sigma4 domains of RNA polymerase sigma factors"/>
    <property type="match status" value="1"/>
</dbReference>
<organism evidence="1 2">
    <name type="scientific">Lentilactobacillus rapi</name>
    <dbReference type="NCBI Taxonomy" id="481723"/>
    <lineage>
        <taxon>Bacteria</taxon>
        <taxon>Bacillati</taxon>
        <taxon>Bacillota</taxon>
        <taxon>Bacilli</taxon>
        <taxon>Lactobacillales</taxon>
        <taxon>Lactobacillaceae</taxon>
        <taxon>Lentilactobacillus</taxon>
    </lineage>
</organism>
<protein>
    <submittedName>
        <fullName evidence="1">DNA-directed RNA polymerase sigma-70 factor</fullName>
    </submittedName>
</protein>
<dbReference type="Proteomes" id="UP000321569">
    <property type="component" value="Unassembled WGS sequence"/>
</dbReference>
<comment type="caution">
    <text evidence="1">The sequence shown here is derived from an EMBL/GenBank/DDBJ whole genome shotgun (WGS) entry which is preliminary data.</text>
</comment>
<evidence type="ECO:0000313" key="1">
    <source>
        <dbReference type="EMBL" id="GEP72706.1"/>
    </source>
</evidence>
<keyword evidence="1" id="KW-0804">Transcription</keyword>
<accession>A0A512PND4</accession>
<dbReference type="RefSeq" id="WP_054748486.1">
    <property type="nucleotide sequence ID" value="NZ_BKAM01000029.1"/>
</dbReference>
<dbReference type="EMBL" id="BKAM01000029">
    <property type="protein sequence ID" value="GEP72706.1"/>
    <property type="molecule type" value="Genomic_DNA"/>
</dbReference>
<reference evidence="1 2" key="1">
    <citation type="submission" date="2019-07" db="EMBL/GenBank/DDBJ databases">
        <title>Whole genome shotgun sequence of Lactobacillus rapi NBRC 109618.</title>
        <authorList>
            <person name="Hosoyama A."/>
            <person name="Uohara A."/>
            <person name="Ohji S."/>
            <person name="Ichikawa N."/>
        </authorList>
    </citation>
    <scope>NUCLEOTIDE SEQUENCE [LARGE SCALE GENOMIC DNA]</scope>
    <source>
        <strain evidence="1 2">NBRC 109618</strain>
    </source>
</reference>
<proteinExistence type="predicted"/>
<sequence>MNNDKQATRDLTREAFEFLQTGDHVKVVFGALKKLHISKQNPFYEDMVQEGMIAFTEKYVQAKGMDKSTKEYLAYINQGVYWTLINYLHKQLTPLDHIEPASDDGDPLLEMPDRTVTTETLEINALANDFKRLLNPNELQYYTLRLDYGFNVSEIAKHCHVSRKTVYRWRQGVHDKLKNKLN</sequence>
<keyword evidence="1" id="KW-0240">DNA-directed RNA polymerase</keyword>
<dbReference type="AlphaFoldDB" id="A0A512PND4"/>
<dbReference type="OrthoDB" id="2248780at2"/>
<dbReference type="Gene3D" id="1.10.10.10">
    <property type="entry name" value="Winged helix-like DNA-binding domain superfamily/Winged helix DNA-binding domain"/>
    <property type="match status" value="1"/>
</dbReference>
<dbReference type="STRING" id="1423795.FD12_GL002446"/>
<dbReference type="InterPro" id="IPR013324">
    <property type="entry name" value="RNA_pol_sigma_r3/r4-like"/>
</dbReference>
<dbReference type="Pfam" id="PF13384">
    <property type="entry name" value="HTH_23"/>
    <property type="match status" value="1"/>
</dbReference>